<dbReference type="NCBIfam" id="NF001381">
    <property type="entry name" value="PRK00279.1-3"/>
    <property type="match status" value="1"/>
</dbReference>
<organism evidence="7 8">
    <name type="scientific">Triparma columacea</name>
    <dbReference type="NCBI Taxonomy" id="722753"/>
    <lineage>
        <taxon>Eukaryota</taxon>
        <taxon>Sar</taxon>
        <taxon>Stramenopiles</taxon>
        <taxon>Ochrophyta</taxon>
        <taxon>Bolidophyceae</taxon>
        <taxon>Parmales</taxon>
        <taxon>Triparmaceae</taxon>
        <taxon>Triparma</taxon>
    </lineage>
</organism>
<dbReference type="InterPro" id="IPR036193">
    <property type="entry name" value="ADK_active_lid_dom_sf"/>
</dbReference>
<keyword evidence="4 5" id="KW-0418">Kinase</keyword>
<dbReference type="CDD" id="cd01428">
    <property type="entry name" value="ADK"/>
    <property type="match status" value="1"/>
</dbReference>
<evidence type="ECO:0000256" key="6">
    <source>
        <dbReference type="SAM" id="SignalP"/>
    </source>
</evidence>
<sequence length="259" mass="27917">MYKLAVILSFLLLATALGFSSSPTAFVRRGGAASMSSLRGTSGDLGPFRMIITGAPASGKGTQCVNIVKNHGLVHLSTGDMLRKAVKDKTPIGVEAEGYMTRGELVPDEVVCGVIGDRLAEDDCKQKGVLLDGFPRTKVQAEVLDGILKKNGMDIDVVVFLEVNEESLVERVCGRRIDPESGESYHIKFNPPPADIADKLIQRDDDTEEKVKVRLQGFNKNVAAISGFYEAVGLKVDGNKKPEEVEVAVEEAIRSKVGK</sequence>
<dbReference type="GO" id="GO:0005524">
    <property type="term" value="F:ATP binding"/>
    <property type="evidence" value="ECO:0007669"/>
    <property type="project" value="InterPro"/>
</dbReference>
<dbReference type="FunFam" id="3.40.50.300:FF:000106">
    <property type="entry name" value="Adenylate kinase mitochondrial"/>
    <property type="match status" value="1"/>
</dbReference>
<dbReference type="SUPFAM" id="SSF57774">
    <property type="entry name" value="Microbial and mitochondrial ADK, insert 'zinc finger' domain"/>
    <property type="match status" value="1"/>
</dbReference>
<keyword evidence="3" id="KW-0547">Nucleotide-binding</keyword>
<evidence type="ECO:0000256" key="4">
    <source>
        <dbReference type="ARBA" id="ARBA00022777"/>
    </source>
</evidence>
<dbReference type="GO" id="GO:0004017">
    <property type="term" value="F:AMP kinase activity"/>
    <property type="evidence" value="ECO:0007669"/>
    <property type="project" value="InterPro"/>
</dbReference>
<dbReference type="SUPFAM" id="SSF52540">
    <property type="entry name" value="P-loop containing nucleoside triphosphate hydrolases"/>
    <property type="match status" value="1"/>
</dbReference>
<dbReference type="PANTHER" id="PTHR23359">
    <property type="entry name" value="NUCLEOTIDE KINASE"/>
    <property type="match status" value="1"/>
</dbReference>
<dbReference type="EMBL" id="BRYA01000085">
    <property type="protein sequence ID" value="GMI38425.1"/>
    <property type="molecule type" value="Genomic_DNA"/>
</dbReference>
<evidence type="ECO:0000256" key="3">
    <source>
        <dbReference type="ARBA" id="ARBA00022741"/>
    </source>
</evidence>
<dbReference type="InterPro" id="IPR006259">
    <property type="entry name" value="Adenyl_kin_sub"/>
</dbReference>
<comment type="caution">
    <text evidence="7">The sequence shown here is derived from an EMBL/GenBank/DDBJ whole genome shotgun (WGS) entry which is preliminary data.</text>
</comment>
<dbReference type="NCBIfam" id="TIGR01351">
    <property type="entry name" value="adk"/>
    <property type="match status" value="1"/>
</dbReference>
<dbReference type="HAMAP" id="MF_00235">
    <property type="entry name" value="Adenylate_kinase_Adk"/>
    <property type="match status" value="1"/>
</dbReference>
<dbReference type="Gene3D" id="3.40.50.300">
    <property type="entry name" value="P-loop containing nucleotide triphosphate hydrolases"/>
    <property type="match status" value="1"/>
</dbReference>
<dbReference type="InterPro" id="IPR033690">
    <property type="entry name" value="Adenylat_kinase_CS"/>
</dbReference>
<dbReference type="InterPro" id="IPR000850">
    <property type="entry name" value="Adenylat/UMP-CMP_kin"/>
</dbReference>
<name>A0A9W7G972_9STRA</name>
<evidence type="ECO:0000256" key="5">
    <source>
        <dbReference type="RuleBase" id="RU003330"/>
    </source>
</evidence>
<evidence type="ECO:0000256" key="2">
    <source>
        <dbReference type="ARBA" id="ARBA00022679"/>
    </source>
</evidence>
<evidence type="ECO:0008006" key="9">
    <source>
        <dbReference type="Google" id="ProtNLM"/>
    </source>
</evidence>
<accession>A0A9W7G972</accession>
<feature type="chain" id="PRO_5040977774" description="Adenylate kinase" evidence="6">
    <location>
        <begin position="17"/>
        <end position="259"/>
    </location>
</feature>
<evidence type="ECO:0000313" key="8">
    <source>
        <dbReference type="Proteomes" id="UP001165065"/>
    </source>
</evidence>
<dbReference type="PROSITE" id="PS00113">
    <property type="entry name" value="ADENYLATE_KINASE"/>
    <property type="match status" value="1"/>
</dbReference>
<proteinExistence type="inferred from homology"/>
<reference evidence="8" key="1">
    <citation type="journal article" date="2023" name="Commun. Biol.">
        <title>Genome analysis of Parmales, the sister group of diatoms, reveals the evolutionary specialization of diatoms from phago-mixotrophs to photoautotrophs.</title>
        <authorList>
            <person name="Ban H."/>
            <person name="Sato S."/>
            <person name="Yoshikawa S."/>
            <person name="Yamada K."/>
            <person name="Nakamura Y."/>
            <person name="Ichinomiya M."/>
            <person name="Sato N."/>
            <person name="Blanc-Mathieu R."/>
            <person name="Endo H."/>
            <person name="Kuwata A."/>
            <person name="Ogata H."/>
        </authorList>
    </citation>
    <scope>NUCLEOTIDE SEQUENCE [LARGE SCALE GENOMIC DNA]</scope>
</reference>
<keyword evidence="6" id="KW-0732">Signal</keyword>
<comment type="similarity">
    <text evidence="1 5">Belongs to the adenylate kinase family.</text>
</comment>
<evidence type="ECO:0000313" key="7">
    <source>
        <dbReference type="EMBL" id="GMI38425.1"/>
    </source>
</evidence>
<protein>
    <recommendedName>
        <fullName evidence="9">Adenylate kinase</fullName>
    </recommendedName>
</protein>
<dbReference type="InterPro" id="IPR027417">
    <property type="entry name" value="P-loop_NTPase"/>
</dbReference>
<dbReference type="OrthoDB" id="439792at2759"/>
<evidence type="ECO:0000256" key="1">
    <source>
        <dbReference type="ARBA" id="ARBA00007220"/>
    </source>
</evidence>
<gene>
    <name evidence="7" type="ORF">TrCOL_g1139</name>
</gene>
<keyword evidence="8" id="KW-1185">Reference proteome</keyword>
<keyword evidence="2 5" id="KW-0808">Transferase</keyword>
<dbReference type="Pfam" id="PF00406">
    <property type="entry name" value="ADK"/>
    <property type="match status" value="1"/>
</dbReference>
<dbReference type="PRINTS" id="PR00094">
    <property type="entry name" value="ADENYLTKNASE"/>
</dbReference>
<feature type="signal peptide" evidence="6">
    <location>
        <begin position="1"/>
        <end position="16"/>
    </location>
</feature>
<dbReference type="Proteomes" id="UP001165065">
    <property type="component" value="Unassembled WGS sequence"/>
</dbReference>
<dbReference type="AlphaFoldDB" id="A0A9W7G972"/>